<comment type="caution">
    <text evidence="2">The sequence shown here is derived from an EMBL/GenBank/DDBJ whole genome shotgun (WGS) entry which is preliminary data.</text>
</comment>
<accession>A0A7X0IDI4</accession>
<dbReference type="RefSeq" id="WP_184980896.1">
    <property type="nucleotide sequence ID" value="NZ_BAAALO010000005.1"/>
</dbReference>
<sequence>MTHLAATATTQTATLAISLAGVLGWLTLAAGLWLTGYLLRCAVSPFGPCRRCEGDGKIRPRPGGLRRKARYCRRCDGTGLRLRIGRRAWNHARRLHRDITH</sequence>
<feature type="transmembrane region" description="Helical" evidence="1">
    <location>
        <begin position="12"/>
        <end position="34"/>
    </location>
</feature>
<proteinExistence type="predicted"/>
<evidence type="ECO:0000256" key="1">
    <source>
        <dbReference type="SAM" id="Phobius"/>
    </source>
</evidence>
<keyword evidence="1" id="KW-0472">Membrane</keyword>
<organism evidence="2 3">
    <name type="scientific">Sphaerisporangium rubeum</name>
    <dbReference type="NCBI Taxonomy" id="321317"/>
    <lineage>
        <taxon>Bacteria</taxon>
        <taxon>Bacillati</taxon>
        <taxon>Actinomycetota</taxon>
        <taxon>Actinomycetes</taxon>
        <taxon>Streptosporangiales</taxon>
        <taxon>Streptosporangiaceae</taxon>
        <taxon>Sphaerisporangium</taxon>
    </lineage>
</organism>
<gene>
    <name evidence="2" type="ORF">BJ992_002696</name>
</gene>
<evidence type="ECO:0000313" key="3">
    <source>
        <dbReference type="Proteomes" id="UP000555564"/>
    </source>
</evidence>
<dbReference type="Proteomes" id="UP000555564">
    <property type="component" value="Unassembled WGS sequence"/>
</dbReference>
<keyword evidence="2" id="KW-0689">Ribosomal protein</keyword>
<dbReference type="GO" id="GO:0005840">
    <property type="term" value="C:ribosome"/>
    <property type="evidence" value="ECO:0007669"/>
    <property type="project" value="UniProtKB-KW"/>
</dbReference>
<protein>
    <submittedName>
        <fullName evidence="2">Ribosomal protein L40E</fullName>
    </submittedName>
</protein>
<dbReference type="AlphaFoldDB" id="A0A7X0IDI4"/>
<name>A0A7X0IDI4_9ACTN</name>
<keyword evidence="1" id="KW-1133">Transmembrane helix</keyword>
<keyword evidence="2" id="KW-0687">Ribonucleoprotein</keyword>
<reference evidence="2 3" key="1">
    <citation type="submission" date="2020-08" db="EMBL/GenBank/DDBJ databases">
        <title>Sequencing the genomes of 1000 actinobacteria strains.</title>
        <authorList>
            <person name="Klenk H.-P."/>
        </authorList>
    </citation>
    <scope>NUCLEOTIDE SEQUENCE [LARGE SCALE GENOMIC DNA]</scope>
    <source>
        <strain evidence="2 3">DSM 44936</strain>
    </source>
</reference>
<dbReference type="EMBL" id="JACHIU010000001">
    <property type="protein sequence ID" value="MBB6473265.1"/>
    <property type="molecule type" value="Genomic_DNA"/>
</dbReference>
<evidence type="ECO:0000313" key="2">
    <source>
        <dbReference type="EMBL" id="MBB6473265.1"/>
    </source>
</evidence>
<keyword evidence="1" id="KW-0812">Transmembrane</keyword>
<keyword evidence="3" id="KW-1185">Reference proteome</keyword>